<protein>
    <submittedName>
        <fullName evidence="1">Uncharacterized protein</fullName>
    </submittedName>
</protein>
<keyword evidence="2" id="KW-1185">Reference proteome</keyword>
<organism evidence="1 2">
    <name type="scientific">Gongylonema pulchrum</name>
    <dbReference type="NCBI Taxonomy" id="637853"/>
    <lineage>
        <taxon>Eukaryota</taxon>
        <taxon>Metazoa</taxon>
        <taxon>Ecdysozoa</taxon>
        <taxon>Nematoda</taxon>
        <taxon>Chromadorea</taxon>
        <taxon>Rhabditida</taxon>
        <taxon>Spirurina</taxon>
        <taxon>Spiruromorpha</taxon>
        <taxon>Spiruroidea</taxon>
        <taxon>Gongylonematidae</taxon>
        <taxon>Gongylonema</taxon>
    </lineage>
</organism>
<evidence type="ECO:0000313" key="2">
    <source>
        <dbReference type="Proteomes" id="UP000271098"/>
    </source>
</evidence>
<proteinExistence type="predicted"/>
<dbReference type="EMBL" id="UYRT01097293">
    <property type="protein sequence ID" value="VDN41213.1"/>
    <property type="molecule type" value="Genomic_DNA"/>
</dbReference>
<name>A0A3P7NUV5_9BILA</name>
<dbReference type="AlphaFoldDB" id="A0A3P7NUV5"/>
<reference evidence="1 2" key="1">
    <citation type="submission" date="2018-11" db="EMBL/GenBank/DDBJ databases">
        <authorList>
            <consortium name="Pathogen Informatics"/>
        </authorList>
    </citation>
    <scope>NUCLEOTIDE SEQUENCE [LARGE SCALE GENOMIC DNA]</scope>
</reference>
<accession>A0A3P7NUV5</accession>
<dbReference type="Proteomes" id="UP000271098">
    <property type="component" value="Unassembled WGS sequence"/>
</dbReference>
<evidence type="ECO:0000313" key="1">
    <source>
        <dbReference type="EMBL" id="VDN41213.1"/>
    </source>
</evidence>
<sequence>MVDVHRGAETSQFQIWNISGPVLCERTFHLMIYAVHIKDTAEEGDGSLVCFGISIPTPPGSIGSIEAGAMERLSLPVVQCHVVKSGDRSGVGHKEEGATFCKV</sequence>
<gene>
    <name evidence="1" type="ORF">GPUH_LOCUS23256</name>
</gene>